<accession>A0A3M6UNB6</accession>
<evidence type="ECO:0000313" key="2">
    <source>
        <dbReference type="Proteomes" id="UP000275408"/>
    </source>
</evidence>
<dbReference type="AlphaFoldDB" id="A0A3M6UNB6"/>
<proteinExistence type="predicted"/>
<protein>
    <submittedName>
        <fullName evidence="1">Uncharacterized protein</fullName>
    </submittedName>
</protein>
<organism evidence="1 2">
    <name type="scientific">Pocillopora damicornis</name>
    <name type="common">Cauliflower coral</name>
    <name type="synonym">Millepora damicornis</name>
    <dbReference type="NCBI Taxonomy" id="46731"/>
    <lineage>
        <taxon>Eukaryota</taxon>
        <taxon>Metazoa</taxon>
        <taxon>Cnidaria</taxon>
        <taxon>Anthozoa</taxon>
        <taxon>Hexacorallia</taxon>
        <taxon>Scleractinia</taxon>
        <taxon>Astrocoeniina</taxon>
        <taxon>Pocilloporidae</taxon>
        <taxon>Pocillopora</taxon>
    </lineage>
</organism>
<name>A0A3M6UNB6_POCDA</name>
<gene>
    <name evidence="1" type="ORF">pdam_00011171</name>
</gene>
<dbReference type="Proteomes" id="UP000275408">
    <property type="component" value="Unassembled WGS sequence"/>
</dbReference>
<dbReference type="EMBL" id="RCHS01001178">
    <property type="protein sequence ID" value="RMX54848.1"/>
    <property type="molecule type" value="Genomic_DNA"/>
</dbReference>
<sequence length="116" mass="13199">MEKMGNNKALEDAHRTQSFKLLSKATAVQDLVKNFPLIDVYGDAMRDKDLVGHVFHNSFSATCGVYTTVDVYLLTTRKRIKRHSNILQSEQRQSFHSQHLERSTGCHATCVGYIIE</sequence>
<keyword evidence="2" id="KW-1185">Reference proteome</keyword>
<comment type="caution">
    <text evidence="1">The sequence shown here is derived from an EMBL/GenBank/DDBJ whole genome shotgun (WGS) entry which is preliminary data.</text>
</comment>
<evidence type="ECO:0000313" key="1">
    <source>
        <dbReference type="EMBL" id="RMX54848.1"/>
    </source>
</evidence>
<reference evidence="1 2" key="1">
    <citation type="journal article" date="2018" name="Sci. Rep.">
        <title>Comparative analysis of the Pocillopora damicornis genome highlights role of immune system in coral evolution.</title>
        <authorList>
            <person name="Cunning R."/>
            <person name="Bay R.A."/>
            <person name="Gillette P."/>
            <person name="Baker A.C."/>
            <person name="Traylor-Knowles N."/>
        </authorList>
    </citation>
    <scope>NUCLEOTIDE SEQUENCE [LARGE SCALE GENOMIC DNA]</scope>
    <source>
        <strain evidence="1">RSMAS</strain>
        <tissue evidence="1">Whole animal</tissue>
    </source>
</reference>
<feature type="non-terminal residue" evidence="1">
    <location>
        <position position="116"/>
    </location>
</feature>